<feature type="chain" id="PRO_5005581520" evidence="1">
    <location>
        <begin position="19"/>
        <end position="844"/>
    </location>
</feature>
<dbReference type="NCBIfam" id="TIGR01414">
    <property type="entry name" value="autotrans_barl"/>
    <property type="match status" value="1"/>
</dbReference>
<reference evidence="4" key="1">
    <citation type="submission" date="2015-07" db="EMBL/GenBank/DDBJ databases">
        <title>Whole genome sequence of an Ensifer adhaerens strain isolated from a cave pool in the Wind Cave National Park.</title>
        <authorList>
            <person name="Eng W.W.H."/>
            <person name="Gan H.M."/>
            <person name="Barton H.A."/>
            <person name="Savka M.A."/>
        </authorList>
    </citation>
    <scope>NUCLEOTIDE SEQUENCE [LARGE SCALE GENOMIC DNA]</scope>
    <source>
        <strain evidence="4">SD006</strain>
    </source>
</reference>
<proteinExistence type="predicted"/>
<dbReference type="InterPro" id="IPR005546">
    <property type="entry name" value="Autotransporte_beta"/>
</dbReference>
<dbReference type="PANTHER" id="PTHR35037:SF3">
    <property type="entry name" value="C-TERMINAL REGION OF AIDA-LIKE PROTEIN"/>
    <property type="match status" value="1"/>
</dbReference>
<dbReference type="EMBL" id="LGAP01000005">
    <property type="protein sequence ID" value="KOF19591.1"/>
    <property type="molecule type" value="Genomic_DNA"/>
</dbReference>
<dbReference type="SUPFAM" id="SSF103515">
    <property type="entry name" value="Autotransporter"/>
    <property type="match status" value="1"/>
</dbReference>
<dbReference type="Pfam" id="PF18883">
    <property type="entry name" value="AC_1"/>
    <property type="match status" value="1"/>
</dbReference>
<dbReference type="PRINTS" id="PR01484">
    <property type="entry name" value="PRTACTNFAMLY"/>
</dbReference>
<dbReference type="Pfam" id="PF03797">
    <property type="entry name" value="Autotransporter"/>
    <property type="match status" value="1"/>
</dbReference>
<organism evidence="3 4">
    <name type="scientific">Ensifer adhaerens</name>
    <name type="common">Sinorhizobium morelense</name>
    <dbReference type="NCBI Taxonomy" id="106592"/>
    <lineage>
        <taxon>Bacteria</taxon>
        <taxon>Pseudomonadati</taxon>
        <taxon>Pseudomonadota</taxon>
        <taxon>Alphaproteobacteria</taxon>
        <taxon>Hyphomicrobiales</taxon>
        <taxon>Rhizobiaceae</taxon>
        <taxon>Sinorhizobium/Ensifer group</taxon>
        <taxon>Ensifer</taxon>
    </lineage>
</organism>
<dbReference type="InterPro" id="IPR036709">
    <property type="entry name" value="Autotransporte_beta_dom_sf"/>
</dbReference>
<sequence length="844" mass="85465">MATTALGLVLMQGSPASAACTLTPTPGNSVYVCDSGTSGSLTDLDGNNSLTLPAGGTGTINGTVTFGAGTDTVAIHSGTITGNLQQGDGIDDFTMTGGVLQSLNQGTGFDTFFMSGGRIVNFFDDGDHAIMTGGRIGRVNMLLADNVFDMSGGAIDNNLVTGFGNDTIVFSGGTIGGNISVSGGTDNVTVTGGSLAGDVLMSFGADTFTWDGGGVIQGTVELGADDDTATLRNLTSANLGGTDAITGSLGTDNLTLANVTTAGVARLQNWETIAATSGTVLTFDGNLTLGDSGTGTGTLDVSSSSTLLAGGTNAAISAATAGQFASLINSGSIDLTNGGASTSDTFTINGNYTGNGGLLLLNSVLGTDSSPSDRLVVSGGTASGTTGIGIVNTGGSGASTLLDGIMVVELTNGATAAAGAFALNGRVAAGAHEYFLFKGGISAGTAENFYLRSTLVIPPVVTPPVIVPPVVIVPPPVTTPLPEVVTPDVVIVPPGPGATPPSEGATPVAPEVVVVPIAGTPTAVEVVPLYRVEVPTYSAVPPVAQYLALSSLGTFHERRGDQALLNGAGALPASWMRVFGQNAEFEWEGTVSPGFDGNLFGFQAGQDLFAWEGEGGHHDRVGLFVGYARTSGDIKGQALGWNNLSVGEIDVDATSIGGYWTHIGPNGWYLDAVLMGSWFDGDARSNGGTGIEIDGTGITASLEGGYPISLAEGWTLEPQAQLIWQHLSLDDQRDAFSAVNFDSDDAVTGRLGFRLQGDIPTETATLQPYIKANIWHGFDADQHVNFGTDPIATKVGGTAVEIGGGLVAKLSESTSLFATADYTTNLGGDKKQILEGNIGLSIKW</sequence>
<gene>
    <name evidence="3" type="ORF">AC244_12430</name>
</gene>
<dbReference type="InterPro" id="IPR043990">
    <property type="entry name" value="AC_1"/>
</dbReference>
<evidence type="ECO:0000259" key="2">
    <source>
        <dbReference type="PROSITE" id="PS51208"/>
    </source>
</evidence>
<dbReference type="SUPFAM" id="SSF51126">
    <property type="entry name" value="Pectin lyase-like"/>
    <property type="match status" value="1"/>
</dbReference>
<dbReference type="AlphaFoldDB" id="A0A0L8BY10"/>
<dbReference type="Gene3D" id="2.160.20.20">
    <property type="match status" value="1"/>
</dbReference>
<dbReference type="GO" id="GO:0019867">
    <property type="term" value="C:outer membrane"/>
    <property type="evidence" value="ECO:0007669"/>
    <property type="project" value="InterPro"/>
</dbReference>
<dbReference type="PROSITE" id="PS51208">
    <property type="entry name" value="AUTOTRANSPORTER"/>
    <property type="match status" value="1"/>
</dbReference>
<dbReference type="InterPro" id="IPR011050">
    <property type="entry name" value="Pectin_lyase_fold/virulence"/>
</dbReference>
<dbReference type="PATRIC" id="fig|106592.7.peg.6434"/>
<feature type="domain" description="Autotransporter" evidence="2">
    <location>
        <begin position="567"/>
        <end position="844"/>
    </location>
</feature>
<feature type="signal peptide" evidence="1">
    <location>
        <begin position="1"/>
        <end position="18"/>
    </location>
</feature>
<evidence type="ECO:0000256" key="1">
    <source>
        <dbReference type="SAM" id="SignalP"/>
    </source>
</evidence>
<dbReference type="Proteomes" id="UP000037425">
    <property type="component" value="Unassembled WGS sequence"/>
</dbReference>
<dbReference type="InterPro" id="IPR012332">
    <property type="entry name" value="Autotransporter_pectin_lyase_C"/>
</dbReference>
<accession>A0A0L8BY10</accession>
<evidence type="ECO:0000313" key="3">
    <source>
        <dbReference type="EMBL" id="KOF19591.1"/>
    </source>
</evidence>
<dbReference type="Gene3D" id="2.40.128.130">
    <property type="entry name" value="Autotransporter beta-domain"/>
    <property type="match status" value="1"/>
</dbReference>
<dbReference type="InterPro" id="IPR003991">
    <property type="entry name" value="Pertactin_virulence_factor"/>
</dbReference>
<protein>
    <submittedName>
        <fullName evidence="3">Autotransporter</fullName>
    </submittedName>
</protein>
<dbReference type="InterPro" id="IPR051551">
    <property type="entry name" value="Autotransporter_adhesion"/>
</dbReference>
<evidence type="ECO:0000313" key="4">
    <source>
        <dbReference type="Proteomes" id="UP000037425"/>
    </source>
</evidence>
<dbReference type="CDD" id="cd01344">
    <property type="entry name" value="PL2_Passenger_AT"/>
    <property type="match status" value="1"/>
</dbReference>
<dbReference type="SMART" id="SM00869">
    <property type="entry name" value="Autotransporter"/>
    <property type="match status" value="1"/>
</dbReference>
<name>A0A0L8BY10_ENSAD</name>
<dbReference type="PANTHER" id="PTHR35037">
    <property type="entry name" value="C-TERMINAL REGION OF AIDA-LIKE PROTEIN"/>
    <property type="match status" value="1"/>
</dbReference>
<dbReference type="InterPro" id="IPR006315">
    <property type="entry name" value="OM_autotransptr_brl_dom"/>
</dbReference>
<keyword evidence="1" id="KW-0732">Signal</keyword>
<comment type="caution">
    <text evidence="3">The sequence shown here is derived from an EMBL/GenBank/DDBJ whole genome shotgun (WGS) entry which is preliminary data.</text>
</comment>